<keyword evidence="4" id="KW-1185">Reference proteome</keyword>
<dbReference type="AlphaFoldDB" id="A0A2N5W574"/>
<sequence>MGPEKRSAVAVPLLSQSGTLNPTPNHQPLLSISPSQCSTNLSPRTQTLISTRSPTLLGPPPPPGDRSSQKNSLSLSTMSSHTLLHDAVLRAATLQNLTDRTSASLNGENDDMVLTRVHSPLTSPPTHSPPSESSVPSTPSTPTKKGAGRNQSRVGIRQKREAAAKAKLHSTDPLRRLPIDVAVRIFTLVGLGSDGCGGHLDGSTFSAVKDLLNCALVCQKWRSSSVINYVWFKLANQTSYYQSIEEEFQPLTWTRKDSRTNWSDKYRELNEVKPSQPTITVVDMAEEADTGPTQREMREAEWNAEDNRSMSKNEARAFYKEMGGRKLRDKTGKSWGTDRTGWKDQEIYD</sequence>
<evidence type="ECO:0000256" key="1">
    <source>
        <dbReference type="SAM" id="MobiDB-lite"/>
    </source>
</evidence>
<accession>A0A2N5W574</accession>
<dbReference type="STRING" id="200324.A0A2N5W574"/>
<feature type="compositionally biased region" description="Low complexity" evidence="1">
    <location>
        <begin position="65"/>
        <end position="77"/>
    </location>
</feature>
<evidence type="ECO:0000313" key="3">
    <source>
        <dbReference type="EMBL" id="PLW57398.1"/>
    </source>
</evidence>
<comment type="caution">
    <text evidence="3">The sequence shown here is derived from an EMBL/GenBank/DDBJ whole genome shotgun (WGS) entry which is preliminary data.</text>
</comment>
<feature type="domain" description="F-box" evidence="2">
    <location>
        <begin position="175"/>
        <end position="235"/>
    </location>
</feature>
<dbReference type="InterPro" id="IPR036047">
    <property type="entry name" value="F-box-like_dom_sf"/>
</dbReference>
<dbReference type="SUPFAM" id="SSF81383">
    <property type="entry name" value="F-box domain"/>
    <property type="match status" value="1"/>
</dbReference>
<dbReference type="Pfam" id="PF12937">
    <property type="entry name" value="F-box-like"/>
    <property type="match status" value="1"/>
</dbReference>
<feature type="region of interest" description="Disordered" evidence="1">
    <location>
        <begin position="287"/>
        <end position="309"/>
    </location>
</feature>
<name>A0A2N5W574_9BASI</name>
<feature type="compositionally biased region" description="Basic and acidic residues" evidence="1">
    <location>
        <begin position="295"/>
        <end position="309"/>
    </location>
</feature>
<feature type="region of interest" description="Disordered" evidence="1">
    <location>
        <begin position="117"/>
        <end position="169"/>
    </location>
</feature>
<feature type="compositionally biased region" description="Basic and acidic residues" evidence="1">
    <location>
        <begin position="158"/>
        <end position="169"/>
    </location>
</feature>
<organism evidence="3 4">
    <name type="scientific">Puccinia coronata f. sp. avenae</name>
    <dbReference type="NCBI Taxonomy" id="200324"/>
    <lineage>
        <taxon>Eukaryota</taxon>
        <taxon>Fungi</taxon>
        <taxon>Dikarya</taxon>
        <taxon>Basidiomycota</taxon>
        <taxon>Pucciniomycotina</taxon>
        <taxon>Pucciniomycetes</taxon>
        <taxon>Pucciniales</taxon>
        <taxon>Pucciniaceae</taxon>
        <taxon>Puccinia</taxon>
    </lineage>
</organism>
<proteinExistence type="predicted"/>
<dbReference type="Proteomes" id="UP000235388">
    <property type="component" value="Unassembled WGS sequence"/>
</dbReference>
<dbReference type="EMBL" id="PGCJ01000011">
    <property type="protein sequence ID" value="PLW57398.1"/>
    <property type="molecule type" value="Genomic_DNA"/>
</dbReference>
<gene>
    <name evidence="3" type="ORF">PCANC_01798</name>
</gene>
<reference evidence="3 4" key="1">
    <citation type="submission" date="2017-11" db="EMBL/GenBank/DDBJ databases">
        <title>De novo assembly and phasing of dikaryotic genomes from two isolates of Puccinia coronata f. sp. avenae, the causal agent of oat crown rust.</title>
        <authorList>
            <person name="Miller M.E."/>
            <person name="Zhang Y."/>
            <person name="Omidvar V."/>
            <person name="Sperschneider J."/>
            <person name="Schwessinger B."/>
            <person name="Raley C."/>
            <person name="Palmer J.M."/>
            <person name="Garnica D."/>
            <person name="Upadhyaya N."/>
            <person name="Rathjen J."/>
            <person name="Taylor J.M."/>
            <person name="Park R.F."/>
            <person name="Dodds P.N."/>
            <person name="Hirsch C.D."/>
            <person name="Kianian S.F."/>
            <person name="Figueroa M."/>
        </authorList>
    </citation>
    <scope>NUCLEOTIDE SEQUENCE [LARGE SCALE GENOMIC DNA]</scope>
    <source>
        <strain evidence="3">12NC29</strain>
    </source>
</reference>
<evidence type="ECO:0000313" key="4">
    <source>
        <dbReference type="Proteomes" id="UP000235388"/>
    </source>
</evidence>
<feature type="compositionally biased region" description="Polar residues" evidence="1">
    <location>
        <begin position="16"/>
        <end position="49"/>
    </location>
</feature>
<evidence type="ECO:0000259" key="2">
    <source>
        <dbReference type="Pfam" id="PF12937"/>
    </source>
</evidence>
<feature type="region of interest" description="Disordered" evidence="1">
    <location>
        <begin position="326"/>
        <end position="349"/>
    </location>
</feature>
<feature type="region of interest" description="Disordered" evidence="1">
    <location>
        <begin position="16"/>
        <end position="77"/>
    </location>
</feature>
<feature type="compositionally biased region" description="Basic and acidic residues" evidence="1">
    <location>
        <begin position="340"/>
        <end position="349"/>
    </location>
</feature>
<dbReference type="Gene3D" id="1.20.1280.50">
    <property type="match status" value="1"/>
</dbReference>
<feature type="compositionally biased region" description="Low complexity" evidence="1">
    <location>
        <begin position="129"/>
        <end position="143"/>
    </location>
</feature>
<dbReference type="InterPro" id="IPR001810">
    <property type="entry name" value="F-box_dom"/>
</dbReference>
<protein>
    <recommendedName>
        <fullName evidence="2">F-box domain-containing protein</fullName>
    </recommendedName>
</protein>
<dbReference type="OrthoDB" id="6419443at2759"/>
<dbReference type="CDD" id="cd09917">
    <property type="entry name" value="F-box_SF"/>
    <property type="match status" value="1"/>
</dbReference>